<feature type="domain" description="Pyruvate phosphate dikinase AMP/ATP-binding" evidence="2">
    <location>
        <begin position="46"/>
        <end position="192"/>
    </location>
</feature>
<evidence type="ECO:0000259" key="2">
    <source>
        <dbReference type="Pfam" id="PF01326"/>
    </source>
</evidence>
<dbReference type="Proteomes" id="UP001208567">
    <property type="component" value="Unassembled WGS sequence"/>
</dbReference>
<dbReference type="PANTHER" id="PTHR43615:SF1">
    <property type="entry name" value="PPDK_N DOMAIN-CONTAINING PROTEIN"/>
    <property type="match status" value="1"/>
</dbReference>
<dbReference type="EMBL" id="BRXR01000001">
    <property type="protein sequence ID" value="GLC29610.1"/>
    <property type="molecule type" value="Genomic_DNA"/>
</dbReference>
<dbReference type="InterPro" id="IPR002192">
    <property type="entry name" value="PPDK_AMP/ATP-bd"/>
</dbReference>
<dbReference type="Pfam" id="PF00391">
    <property type="entry name" value="PEP-utilizers"/>
    <property type="match status" value="1"/>
</dbReference>
<dbReference type="SUPFAM" id="SSF52009">
    <property type="entry name" value="Phosphohistidine domain"/>
    <property type="match status" value="1"/>
</dbReference>
<dbReference type="RefSeq" id="WP_264848901.1">
    <property type="nucleotide sequence ID" value="NZ_BRXR01000001.1"/>
</dbReference>
<sequence length="798" mass="89003">MSIMVKGFKDLTPELQAFAGGKGGSLARMYQDGYPVPEGFVVLPSAFQKERLNDEAWNEIKVYLNNIRKNYDGALFAVRSSALSEDSAQASFAGEFETVLNVKTDKEIQEAIYTVFKSRNSERVKAYSSVQGMEQSHKIAIVIMLMVQSDISGVLFTADPITGSHTSMAGNFVYGLGEQLVSGESNAYPFKLMRPKGKYEGPSDFKKYASEMYKYASKLVKKSGSQQDIEWAVAKGKLYILQARPITTLKPGNPDTYELNDSFDGDFLWTNTNVGEAMADVFTPLSWSVIRALDEEQMVVPGYYLFSGNICGRMYSNVNLALSIYPAFGKDYKPVLKKMNDIFGQMPEEMNIPIYPYSGLGLIKAMIPGIKNTSKNSKEVAKVMPNYLKDTPNWCRSMKERIDRTKTNKELLDIWKEELWPYNCKALWVGRFAPRKKLMGLFKLNEELPKLLGKEDANTLLSNLRGNSELESLGPVVGISKIIKGELSREEYLMKYGHRGPHEFEISIPDPSEDQAWLEKQIEEFKKSDVDAEGLLKKQHTQYERTLKKLEERYPGKAKKIIRQIADASEGSYLREAARSEWTRVFRVNRAFAIKAGKLTGIGENVFFLYLDEVLNLLSGDESALTHIPARRKTYEKYKTLPPLPSIIRGRFDPFKWVENPDRRVDYYDPTLVTVNMPDSETLNGYAGAAGRIEGVVRVLINPEDGENLKPGEILVASTTNVGWTPLFPKAAAIITDIGAPLSHAAIVARELGIPAVVGCGNATTRLKNGDRVLVDGGQGVVQILDSTAAGVPISDQA</sequence>
<comment type="caution">
    <text evidence="3">The sequence shown here is derived from an EMBL/GenBank/DDBJ whole genome shotgun (WGS) entry which is preliminary data.</text>
</comment>
<dbReference type="Gene3D" id="3.30.470.20">
    <property type="entry name" value="ATP-grasp fold, B domain"/>
    <property type="match status" value="2"/>
</dbReference>
<dbReference type="InterPro" id="IPR008279">
    <property type="entry name" value="PEP-util_enz_mobile_dom"/>
</dbReference>
<dbReference type="Pfam" id="PF01326">
    <property type="entry name" value="PPDK_N"/>
    <property type="match status" value="2"/>
</dbReference>
<evidence type="ECO:0000313" key="3">
    <source>
        <dbReference type="EMBL" id="GLC29610.1"/>
    </source>
</evidence>
<evidence type="ECO:0000259" key="1">
    <source>
        <dbReference type="Pfam" id="PF00391"/>
    </source>
</evidence>
<dbReference type="InterPro" id="IPR036637">
    <property type="entry name" value="Phosphohistidine_dom_sf"/>
</dbReference>
<evidence type="ECO:0008006" key="5">
    <source>
        <dbReference type="Google" id="ProtNLM"/>
    </source>
</evidence>
<proteinExistence type="predicted"/>
<name>A0ABQ5N327_9CLOT</name>
<dbReference type="Gene3D" id="3.30.1490.20">
    <property type="entry name" value="ATP-grasp fold, A domain"/>
    <property type="match status" value="2"/>
</dbReference>
<organism evidence="3 4">
    <name type="scientific">Clostridium omnivorum</name>
    <dbReference type="NCBI Taxonomy" id="1604902"/>
    <lineage>
        <taxon>Bacteria</taxon>
        <taxon>Bacillati</taxon>
        <taxon>Bacillota</taxon>
        <taxon>Clostridia</taxon>
        <taxon>Eubacteriales</taxon>
        <taxon>Clostridiaceae</taxon>
        <taxon>Clostridium</taxon>
    </lineage>
</organism>
<dbReference type="SUPFAM" id="SSF56059">
    <property type="entry name" value="Glutathione synthetase ATP-binding domain-like"/>
    <property type="match status" value="1"/>
</dbReference>
<accession>A0ABQ5N327</accession>
<dbReference type="Gene3D" id="3.50.30.10">
    <property type="entry name" value="Phosphohistidine domain"/>
    <property type="match status" value="1"/>
</dbReference>
<dbReference type="PANTHER" id="PTHR43615">
    <property type="entry name" value="PHOSPHOENOLPYRUVATE SYNTHASE-RELATED"/>
    <property type="match status" value="1"/>
</dbReference>
<evidence type="ECO:0000313" key="4">
    <source>
        <dbReference type="Proteomes" id="UP001208567"/>
    </source>
</evidence>
<keyword evidence="4" id="KW-1185">Reference proteome</keyword>
<feature type="domain" description="PEP-utilising enzyme mobile" evidence="1">
    <location>
        <begin position="710"/>
        <end position="780"/>
    </location>
</feature>
<feature type="domain" description="Pyruvate phosphate dikinase AMP/ATP-binding" evidence="2">
    <location>
        <begin position="208"/>
        <end position="252"/>
    </location>
</feature>
<dbReference type="InterPro" id="IPR051549">
    <property type="entry name" value="PEP_Utilizing_Enz"/>
</dbReference>
<dbReference type="InterPro" id="IPR013815">
    <property type="entry name" value="ATP_grasp_subdomain_1"/>
</dbReference>
<gene>
    <name evidence="3" type="ORF">bsdE14_10200</name>
</gene>
<protein>
    <recommendedName>
        <fullName evidence="5">Phosphoenolpyruvate synthase</fullName>
    </recommendedName>
</protein>
<reference evidence="3 4" key="1">
    <citation type="journal article" date="2024" name="Int. J. Syst. Evol. Microbiol.">
        <title>Clostridium omnivorum sp. nov., isolated from anoxic soil under the treatment of reductive soil disinfestation.</title>
        <authorList>
            <person name="Ueki A."/>
            <person name="Tonouchi A."/>
            <person name="Kaku N."/>
            <person name="Honma S."/>
            <person name="Ueki K."/>
        </authorList>
    </citation>
    <scope>NUCLEOTIDE SEQUENCE [LARGE SCALE GENOMIC DNA]</scope>
    <source>
        <strain evidence="3 4">E14</strain>
    </source>
</reference>